<dbReference type="EMBL" id="CP093442">
    <property type="protein sequence ID" value="UOF02563.1"/>
    <property type="molecule type" value="Genomic_DNA"/>
</dbReference>
<dbReference type="RefSeq" id="WP_243540216.1">
    <property type="nucleotide sequence ID" value="NZ_CP093442.1"/>
</dbReference>
<name>A0ABY4CG79_9BACT</name>
<proteinExistence type="predicted"/>
<protein>
    <submittedName>
        <fullName evidence="2">Uncharacterized protein</fullName>
    </submittedName>
</protein>
<organism evidence="2 3">
    <name type="scientific">Bdellovibrio reynosensis</name>
    <dbReference type="NCBI Taxonomy" id="2835041"/>
    <lineage>
        <taxon>Bacteria</taxon>
        <taxon>Pseudomonadati</taxon>
        <taxon>Bdellovibrionota</taxon>
        <taxon>Bdellovibrionia</taxon>
        <taxon>Bdellovibrionales</taxon>
        <taxon>Pseudobdellovibrionaceae</taxon>
        <taxon>Bdellovibrio</taxon>
    </lineage>
</organism>
<feature type="signal peptide" evidence="1">
    <location>
        <begin position="1"/>
        <end position="18"/>
    </location>
</feature>
<evidence type="ECO:0000313" key="2">
    <source>
        <dbReference type="EMBL" id="UOF02563.1"/>
    </source>
</evidence>
<dbReference type="Proteomes" id="UP000830116">
    <property type="component" value="Chromosome"/>
</dbReference>
<reference evidence="2" key="1">
    <citation type="submission" date="2022-03" db="EMBL/GenBank/DDBJ databases">
        <title>Genome Identification and Characterization of new species Bdellovibrio reynosense LBG001 sp. nov. from a Mexico soil sample.</title>
        <authorList>
            <person name="Camilli A."/>
            <person name="Ajao Y."/>
            <person name="Guo X."/>
        </authorList>
    </citation>
    <scope>NUCLEOTIDE SEQUENCE</scope>
    <source>
        <strain evidence="2">LBG001</strain>
    </source>
</reference>
<gene>
    <name evidence="2" type="ORF">MNR06_06305</name>
</gene>
<keyword evidence="3" id="KW-1185">Reference proteome</keyword>
<accession>A0ABY4CG79</accession>
<evidence type="ECO:0000256" key="1">
    <source>
        <dbReference type="SAM" id="SignalP"/>
    </source>
</evidence>
<evidence type="ECO:0000313" key="3">
    <source>
        <dbReference type="Proteomes" id="UP000830116"/>
    </source>
</evidence>
<feature type="chain" id="PRO_5045542862" evidence="1">
    <location>
        <begin position="19"/>
        <end position="130"/>
    </location>
</feature>
<sequence length="130" mass="13930">MKTLVFVMILMLNSLALATPAPVVLGTHNCFSDAGASLSVTVIQARPAQATGVVTNPDTTSETFTGWQVVELPYTYGLTSEQTGKEATLSFSYPKNYGGRCGRCGPGSGNPTYYAKLQIESQEYNFTCPM</sequence>
<keyword evidence="1" id="KW-0732">Signal</keyword>